<dbReference type="HOGENOM" id="CLU_020336_53_1_6"/>
<feature type="domain" description="AB hydrolase-1" evidence="2">
    <location>
        <begin position="14"/>
        <end position="241"/>
    </location>
</feature>
<dbReference type="OrthoDB" id="9808398at2"/>
<gene>
    <name evidence="3" type="ORF">AWOD_I_0781</name>
</gene>
<sequence>MKQLNYKEQGNGDPLILIHGLFGNLDNLGLLARQLESDYRVISIDLRNHGLSFHSDDHTYQSLSSDVISLLDHLSISSAHIIGHSMGGKVAMALADQKADLIKSLIVLDMAPVAYPERKHDAVFAGLQHIIDTPPTTRKEADQLLATSITDPGVRQFLSKSLYKDDKFLSLRFNVTALLNNYHHIIGWKHISPFQGDVLFIKGENSDYIQPAYQQEIMAQFPKAKAHIVSGTGHWLHAEKPETIYRVINRFLVKAGNR</sequence>
<dbReference type="PANTHER" id="PTHR46118">
    <property type="entry name" value="PROTEIN ABHD11"/>
    <property type="match status" value="1"/>
</dbReference>
<evidence type="ECO:0000256" key="1">
    <source>
        <dbReference type="ARBA" id="ARBA00022801"/>
    </source>
</evidence>
<dbReference type="InterPro" id="IPR000073">
    <property type="entry name" value="AB_hydrolase_1"/>
</dbReference>
<dbReference type="PATRIC" id="fig|80852.17.peg.794"/>
<keyword evidence="4" id="KW-1185">Reference proteome</keyword>
<dbReference type="SUPFAM" id="SSF53474">
    <property type="entry name" value="alpha/beta-Hydrolases"/>
    <property type="match status" value="1"/>
</dbReference>
<dbReference type="PANTHER" id="PTHR46118:SF4">
    <property type="entry name" value="PROTEIN ABHD11"/>
    <property type="match status" value="1"/>
</dbReference>
<proteinExistence type="predicted"/>
<dbReference type="KEGG" id="awd:AWOD_I_0781"/>
<dbReference type="GO" id="GO:0016787">
    <property type="term" value="F:hydrolase activity"/>
    <property type="evidence" value="ECO:0007669"/>
    <property type="project" value="UniProtKB-KW"/>
</dbReference>
<evidence type="ECO:0000313" key="3">
    <source>
        <dbReference type="EMBL" id="CED70874.1"/>
    </source>
</evidence>
<accession>A0A090KH10</accession>
<name>A0A090KH10_9GAMM</name>
<evidence type="ECO:0000259" key="2">
    <source>
        <dbReference type="Pfam" id="PF00561"/>
    </source>
</evidence>
<dbReference type="EMBL" id="LN554846">
    <property type="protein sequence ID" value="CED70874.1"/>
    <property type="molecule type" value="Genomic_DNA"/>
</dbReference>
<protein>
    <submittedName>
        <fullName evidence="3">Putative esterase</fullName>
    </submittedName>
</protein>
<dbReference type="Pfam" id="PF00561">
    <property type="entry name" value="Abhydrolase_1"/>
    <property type="match status" value="1"/>
</dbReference>
<dbReference type="GeneID" id="28540350"/>
<dbReference type="Gene3D" id="3.40.50.1820">
    <property type="entry name" value="alpha/beta hydrolase"/>
    <property type="match status" value="1"/>
</dbReference>
<dbReference type="STRING" id="80852.AWOD_I_0781"/>
<dbReference type="PRINTS" id="PR00412">
    <property type="entry name" value="EPOXHYDRLASE"/>
</dbReference>
<evidence type="ECO:0000313" key="4">
    <source>
        <dbReference type="Proteomes" id="UP000032427"/>
    </source>
</evidence>
<dbReference type="InterPro" id="IPR029058">
    <property type="entry name" value="AB_hydrolase_fold"/>
</dbReference>
<organism evidence="3 4">
    <name type="scientific">Aliivibrio wodanis</name>
    <dbReference type="NCBI Taxonomy" id="80852"/>
    <lineage>
        <taxon>Bacteria</taxon>
        <taxon>Pseudomonadati</taxon>
        <taxon>Pseudomonadota</taxon>
        <taxon>Gammaproteobacteria</taxon>
        <taxon>Vibrionales</taxon>
        <taxon>Vibrionaceae</taxon>
        <taxon>Aliivibrio</taxon>
    </lineage>
</organism>
<keyword evidence="1" id="KW-0378">Hydrolase</keyword>
<dbReference type="AlphaFoldDB" id="A0A090KH10"/>
<reference evidence="4" key="1">
    <citation type="submission" date="2014-09" db="EMBL/GenBank/DDBJ databases">
        <authorList>
            <person name="Hjerde E."/>
        </authorList>
    </citation>
    <scope>NUCLEOTIDE SEQUENCE [LARGE SCALE GENOMIC DNA]</scope>
    <source>
        <strain evidence="4">06/09/139</strain>
    </source>
</reference>
<dbReference type="Proteomes" id="UP000032427">
    <property type="component" value="Chromosome 1"/>
</dbReference>
<dbReference type="InterPro" id="IPR000639">
    <property type="entry name" value="Epox_hydrolase-like"/>
</dbReference>